<accession>A0A8S5UQE4</accession>
<sequence>MRIAGFFVLSARLIQHSTLNIQHFFCPYMPMFFLYLCRQKY</sequence>
<dbReference type="EMBL" id="BK016120">
    <property type="protein sequence ID" value="DAF96636.1"/>
    <property type="molecule type" value="Genomic_DNA"/>
</dbReference>
<name>A0A8S5UQE4_9CAUD</name>
<evidence type="ECO:0000313" key="1">
    <source>
        <dbReference type="EMBL" id="DAF96636.1"/>
    </source>
</evidence>
<organism evidence="1">
    <name type="scientific">Siphoviridae sp. ctfrT39</name>
    <dbReference type="NCBI Taxonomy" id="2825598"/>
    <lineage>
        <taxon>Viruses</taxon>
        <taxon>Duplodnaviria</taxon>
        <taxon>Heunggongvirae</taxon>
        <taxon>Uroviricota</taxon>
        <taxon>Caudoviricetes</taxon>
    </lineage>
</organism>
<reference evidence="1" key="1">
    <citation type="journal article" date="2021" name="Proc. Natl. Acad. Sci. U.S.A.">
        <title>A Catalog of Tens of Thousands of Viruses from Human Metagenomes Reveals Hidden Associations with Chronic Diseases.</title>
        <authorList>
            <person name="Tisza M.J."/>
            <person name="Buck C.B."/>
        </authorList>
    </citation>
    <scope>NUCLEOTIDE SEQUENCE</scope>
    <source>
        <strain evidence="1">CtfrT39</strain>
    </source>
</reference>
<protein>
    <submittedName>
        <fullName evidence="1">Uncharacterized protein</fullName>
    </submittedName>
</protein>
<proteinExistence type="predicted"/>